<dbReference type="SMART" id="SM00855">
    <property type="entry name" value="PGAM"/>
    <property type="match status" value="1"/>
</dbReference>
<sequence>MRHCQTSLNKKHCFYGNIDVDLNEEGRKEAREMHEQYVNLTFDHLFVSQKTRTINTAQIIFPQANPIIIPNLNEFDFGAWEGLTADEIQSSYPYSWDRWMKDWQDLSPEQGENYHSFQKRILKEWKILQQKYCNKTIVIVGHLGVLRTIAQDIRKNNYWDNQFPQGKLVKIKI</sequence>
<organism evidence="3 4">
    <name type="scientific">Floricoccus tropicus</name>
    <dbReference type="NCBI Taxonomy" id="1859473"/>
    <lineage>
        <taxon>Bacteria</taxon>
        <taxon>Bacillati</taxon>
        <taxon>Bacillota</taxon>
        <taxon>Bacilli</taxon>
        <taxon>Lactobacillales</taxon>
        <taxon>Streptococcaceae</taxon>
        <taxon>Floricoccus</taxon>
    </lineage>
</organism>
<dbReference type="SUPFAM" id="SSF53254">
    <property type="entry name" value="Phosphoglycerate mutase-like"/>
    <property type="match status" value="1"/>
</dbReference>
<feature type="binding site" evidence="2">
    <location>
        <begin position="2"/>
        <end position="9"/>
    </location>
    <ligand>
        <name>substrate</name>
    </ligand>
</feature>
<reference evidence="4" key="1">
    <citation type="submission" date="2016-09" db="EMBL/GenBank/DDBJ databases">
        <title>Draft genome sequence of a novel species of the family Streptococcaceae isolated from flowers.</title>
        <authorList>
            <person name="Chuah L.-O."/>
            <person name="Yap K.-P."/>
            <person name="Thong K.L."/>
            <person name="Liong M.T."/>
            <person name="Ahmad R."/>
            <person name="Rusul G."/>
        </authorList>
    </citation>
    <scope>NUCLEOTIDE SEQUENCE [LARGE SCALE GENOMIC DNA]</scope>
    <source>
        <strain evidence="4">DF1</strain>
    </source>
</reference>
<dbReference type="CDD" id="cd07067">
    <property type="entry name" value="HP_PGM_like"/>
    <property type="match status" value="1"/>
</dbReference>
<dbReference type="RefSeq" id="WP_070791565.1">
    <property type="nucleotide sequence ID" value="NZ_MKIR01000004.1"/>
</dbReference>
<protein>
    <recommendedName>
        <fullName evidence="5">Alpha-ribazole phosphatase</fullName>
    </recommendedName>
</protein>
<gene>
    <name evidence="3" type="ORF">BG261_09640</name>
</gene>
<comment type="caution">
    <text evidence="3">The sequence shown here is derived from an EMBL/GenBank/DDBJ whole genome shotgun (WGS) entry which is preliminary data.</text>
</comment>
<dbReference type="AlphaFoldDB" id="A0A1E8GQY0"/>
<feature type="active site" description="Proton donor/acceptor" evidence="1">
    <location>
        <position position="74"/>
    </location>
</feature>
<accession>A0A1E8GQY0</accession>
<evidence type="ECO:0000256" key="1">
    <source>
        <dbReference type="PIRSR" id="PIRSR613078-1"/>
    </source>
</evidence>
<dbReference type="OrthoDB" id="9782128at2"/>
<evidence type="ECO:0008006" key="5">
    <source>
        <dbReference type="Google" id="ProtNLM"/>
    </source>
</evidence>
<dbReference type="PANTHER" id="PTHR48100">
    <property type="entry name" value="BROAD-SPECIFICITY PHOSPHATASE YOR283W-RELATED"/>
    <property type="match status" value="1"/>
</dbReference>
<evidence type="ECO:0000313" key="3">
    <source>
        <dbReference type="EMBL" id="OFI49898.1"/>
    </source>
</evidence>
<dbReference type="Gene3D" id="3.40.50.1240">
    <property type="entry name" value="Phosphoglycerate mutase-like"/>
    <property type="match status" value="1"/>
</dbReference>
<dbReference type="InterPro" id="IPR013078">
    <property type="entry name" value="His_Pase_superF_clade-1"/>
</dbReference>
<dbReference type="InterPro" id="IPR050275">
    <property type="entry name" value="PGM_Phosphatase"/>
</dbReference>
<proteinExistence type="predicted"/>
<evidence type="ECO:0000256" key="2">
    <source>
        <dbReference type="PIRSR" id="PIRSR613078-2"/>
    </source>
</evidence>
<feature type="binding site" evidence="2">
    <location>
        <position position="52"/>
    </location>
    <ligand>
        <name>substrate</name>
    </ligand>
</feature>
<feature type="active site" description="Tele-phosphohistidine intermediate" evidence="1">
    <location>
        <position position="3"/>
    </location>
</feature>
<dbReference type="EMBL" id="MKIR01000004">
    <property type="protein sequence ID" value="OFI49898.1"/>
    <property type="molecule type" value="Genomic_DNA"/>
</dbReference>
<dbReference type="GO" id="GO:0016791">
    <property type="term" value="F:phosphatase activity"/>
    <property type="evidence" value="ECO:0007669"/>
    <property type="project" value="TreeGrafter"/>
</dbReference>
<dbReference type="Pfam" id="PF00300">
    <property type="entry name" value="His_Phos_1"/>
    <property type="match status" value="1"/>
</dbReference>
<dbReference type="InterPro" id="IPR029033">
    <property type="entry name" value="His_PPase_superfam"/>
</dbReference>
<dbReference type="Proteomes" id="UP000178622">
    <property type="component" value="Unassembled WGS sequence"/>
</dbReference>
<name>A0A1E8GQY0_9LACT</name>
<evidence type="ECO:0000313" key="4">
    <source>
        <dbReference type="Proteomes" id="UP000178622"/>
    </source>
</evidence>
<dbReference type="STRING" id="1859473.BG261_09640"/>
<keyword evidence="4" id="KW-1185">Reference proteome</keyword>